<reference evidence="10" key="1">
    <citation type="submission" date="2016-04" db="EMBL/GenBank/DDBJ databases">
        <authorList>
            <person name="Evans L.H."/>
            <person name="Alamgir A."/>
            <person name="Owens N."/>
            <person name="Weber N.D."/>
            <person name="Virtaneva K."/>
            <person name="Barbian K."/>
            <person name="Babar A."/>
            <person name="Rosenke K."/>
        </authorList>
    </citation>
    <scope>NUCLEOTIDE SEQUENCE [LARGE SCALE GENOMIC DNA]</scope>
    <source>
        <strain evidence="10">CBS 101.48</strain>
    </source>
</reference>
<feature type="transmembrane region" description="Helical" evidence="8">
    <location>
        <begin position="425"/>
        <end position="445"/>
    </location>
</feature>
<keyword evidence="5" id="KW-0029">Amino-acid transport</keyword>
<evidence type="ECO:0000259" key="9">
    <source>
        <dbReference type="Pfam" id="PF01490"/>
    </source>
</evidence>
<evidence type="ECO:0000256" key="3">
    <source>
        <dbReference type="ARBA" id="ARBA00022448"/>
    </source>
</evidence>
<evidence type="ECO:0000256" key="2">
    <source>
        <dbReference type="ARBA" id="ARBA00008066"/>
    </source>
</evidence>
<dbReference type="OrthoDB" id="655540at2759"/>
<feature type="transmembrane region" description="Helical" evidence="8">
    <location>
        <begin position="211"/>
        <end position="231"/>
    </location>
</feature>
<feature type="transmembrane region" description="Helical" evidence="8">
    <location>
        <begin position="469"/>
        <end position="488"/>
    </location>
</feature>
<dbReference type="PANTHER" id="PTHR22950:SF692">
    <property type="entry name" value="TRANSMEMBRANE AMINO ACID TRANSPORTER FAMILY PROTEIN"/>
    <property type="match status" value="1"/>
</dbReference>
<protein>
    <recommendedName>
        <fullName evidence="9">Amino acid transporter transmembrane domain-containing protein</fullName>
    </recommendedName>
</protein>
<keyword evidence="4 8" id="KW-0812">Transmembrane</keyword>
<feature type="transmembrane region" description="Helical" evidence="8">
    <location>
        <begin position="288"/>
        <end position="310"/>
    </location>
</feature>
<feature type="transmembrane region" description="Helical" evidence="8">
    <location>
        <begin position="548"/>
        <end position="571"/>
    </location>
</feature>
<organism evidence="10">
    <name type="scientific">Absidia glauca</name>
    <name type="common">Pin mould</name>
    <dbReference type="NCBI Taxonomy" id="4829"/>
    <lineage>
        <taxon>Eukaryota</taxon>
        <taxon>Fungi</taxon>
        <taxon>Fungi incertae sedis</taxon>
        <taxon>Mucoromycota</taxon>
        <taxon>Mucoromycotina</taxon>
        <taxon>Mucoromycetes</taxon>
        <taxon>Mucorales</taxon>
        <taxon>Cunninghamellaceae</taxon>
        <taxon>Absidia</taxon>
    </lineage>
</organism>
<comment type="subcellular location">
    <subcellularLocation>
        <location evidence="1">Membrane</location>
        <topology evidence="1">Multi-pass membrane protein</topology>
    </subcellularLocation>
</comment>
<evidence type="ECO:0000256" key="5">
    <source>
        <dbReference type="ARBA" id="ARBA00022970"/>
    </source>
</evidence>
<dbReference type="AlphaFoldDB" id="A0A168LHS5"/>
<dbReference type="GO" id="GO:0005774">
    <property type="term" value="C:vacuolar membrane"/>
    <property type="evidence" value="ECO:0007669"/>
    <property type="project" value="TreeGrafter"/>
</dbReference>
<evidence type="ECO:0000256" key="1">
    <source>
        <dbReference type="ARBA" id="ARBA00004141"/>
    </source>
</evidence>
<evidence type="ECO:0000256" key="4">
    <source>
        <dbReference type="ARBA" id="ARBA00022692"/>
    </source>
</evidence>
<dbReference type="InParanoid" id="A0A168LHS5"/>
<keyword evidence="3" id="KW-0813">Transport</keyword>
<name>A0A168LHS5_ABSGL</name>
<keyword evidence="6 8" id="KW-1133">Transmembrane helix</keyword>
<comment type="similarity">
    <text evidence="2">Belongs to the amino acid/polyamine transporter 2 family.</text>
</comment>
<evidence type="ECO:0000256" key="8">
    <source>
        <dbReference type="SAM" id="Phobius"/>
    </source>
</evidence>
<feature type="transmembrane region" description="Helical" evidence="8">
    <location>
        <begin position="316"/>
        <end position="339"/>
    </location>
</feature>
<feature type="transmembrane region" description="Helical" evidence="8">
    <location>
        <begin position="237"/>
        <end position="258"/>
    </location>
</feature>
<dbReference type="Proteomes" id="UP000078561">
    <property type="component" value="Unassembled WGS sequence"/>
</dbReference>
<gene>
    <name evidence="10" type="primary">ABSGL_02243.1 scaffold 2873</name>
</gene>
<dbReference type="Pfam" id="PF01490">
    <property type="entry name" value="Aa_trans"/>
    <property type="match status" value="1"/>
</dbReference>
<dbReference type="EMBL" id="LT551286">
    <property type="protein sequence ID" value="SAL96816.1"/>
    <property type="molecule type" value="Genomic_DNA"/>
</dbReference>
<accession>A0A168LHS5</accession>
<feature type="transmembrane region" description="Helical" evidence="8">
    <location>
        <begin position="526"/>
        <end position="542"/>
    </location>
</feature>
<evidence type="ECO:0000256" key="7">
    <source>
        <dbReference type="ARBA" id="ARBA00023136"/>
    </source>
</evidence>
<evidence type="ECO:0000256" key="6">
    <source>
        <dbReference type="ARBA" id="ARBA00022989"/>
    </source>
</evidence>
<dbReference type="OMA" id="LAFPICM"/>
<feature type="transmembrane region" description="Helical" evidence="8">
    <location>
        <begin position="583"/>
        <end position="602"/>
    </location>
</feature>
<feature type="transmembrane region" description="Helical" evidence="8">
    <location>
        <begin position="387"/>
        <end position="413"/>
    </location>
</feature>
<sequence>MMIKFQTLAPFYKPGKKRTFAVEYRVLARHGFSMDDKTIDESCNALNRIPNNTHPLYGSFSYHNEPYLEGDLTISRASSHMTELSRTQSFRTAVESMAESFSRASVMYMAENLPLPHPSNHTRTSYHNQCHYHNHDLGNSYSEQEDDSYYNNHDNITKNNQATLDLEGTLSSEYSGGGDSLNGLCPSLSRHTTIASILSERLHISTPLRSTFLQSIFNAVNVLIGVGILALPLAFRLAGWVFGSVILIFCCLATNYTAKILVKCLDTQHGASSYGDIGAIAFGHRGRAFIGGVFVVELVTVGVAMVILLGDAIQSLFPVIPMVSTRLISFFILTPTLFFPIRQLAYASFIGIISCICLLVIVMYDGLNKHEAPGSLWDPAPTEWFPSSYYGIPVSFGLIMSVYTGAAVFPSLYRDMDEPKKYTKVVDVSYLITTISYILMAWAGYTMFGTSTMKEITQNLAVTAGFNRLLNRAVLWLVFMTPVAKYGVMMNPLQMTWEHWLLSKPCIERWGATRAGKHLISWSSRIFLHAVIVYIAIIFPGFDKVMSLLGALFSFGISAIFPLACHIRLFGHSLSYSQYLMDWFIMIVAIGMATVGTIWSFMPTSL</sequence>
<dbReference type="InterPro" id="IPR013057">
    <property type="entry name" value="AA_transpt_TM"/>
</dbReference>
<evidence type="ECO:0000313" key="11">
    <source>
        <dbReference type="Proteomes" id="UP000078561"/>
    </source>
</evidence>
<dbReference type="STRING" id="4829.A0A168LHS5"/>
<dbReference type="GO" id="GO:0015179">
    <property type="term" value="F:L-amino acid transmembrane transporter activity"/>
    <property type="evidence" value="ECO:0007669"/>
    <property type="project" value="TreeGrafter"/>
</dbReference>
<feature type="domain" description="Amino acid transporter transmembrane" evidence="9">
    <location>
        <begin position="210"/>
        <end position="598"/>
    </location>
</feature>
<feature type="transmembrane region" description="Helical" evidence="8">
    <location>
        <begin position="346"/>
        <end position="367"/>
    </location>
</feature>
<proteinExistence type="inferred from homology"/>
<evidence type="ECO:0000313" key="10">
    <source>
        <dbReference type="EMBL" id="SAL96816.1"/>
    </source>
</evidence>
<dbReference type="PANTHER" id="PTHR22950">
    <property type="entry name" value="AMINO ACID TRANSPORTER"/>
    <property type="match status" value="1"/>
</dbReference>
<keyword evidence="11" id="KW-1185">Reference proteome</keyword>
<keyword evidence="7 8" id="KW-0472">Membrane</keyword>